<accession>A0A1G4VP30</accession>
<feature type="domain" description="Bacterial sugar transferase" evidence="2">
    <location>
        <begin position="3"/>
        <end position="184"/>
    </location>
</feature>
<proteinExistence type="inferred from homology"/>
<dbReference type="PANTHER" id="PTHR30576:SF20">
    <property type="entry name" value="QUINOVOSAMINEPHOSPHOTRANSFERAE-RELATED"/>
    <property type="match status" value="1"/>
</dbReference>
<evidence type="ECO:0000313" key="4">
    <source>
        <dbReference type="Proteomes" id="UP000182124"/>
    </source>
</evidence>
<dbReference type="RefSeq" id="WP_023577259.1">
    <property type="nucleotide sequence ID" value="NZ_CBCSBQ010000006.1"/>
</dbReference>
<dbReference type="AlphaFoldDB" id="A0A1G4VP30"/>
<dbReference type="Proteomes" id="UP000182124">
    <property type="component" value="Unassembled WGS sequence"/>
</dbReference>
<dbReference type="GO" id="GO:0016780">
    <property type="term" value="F:phosphotransferase activity, for other substituted phosphate groups"/>
    <property type="evidence" value="ECO:0007669"/>
    <property type="project" value="TreeGrafter"/>
</dbReference>
<dbReference type="PANTHER" id="PTHR30576">
    <property type="entry name" value="COLANIC BIOSYNTHESIS UDP-GLUCOSE LIPID CARRIER TRANSFERASE"/>
    <property type="match status" value="1"/>
</dbReference>
<evidence type="ECO:0000256" key="1">
    <source>
        <dbReference type="ARBA" id="ARBA00006464"/>
    </source>
</evidence>
<dbReference type="eggNOG" id="COG2148">
    <property type="taxonomic scope" value="Bacteria"/>
</dbReference>
<evidence type="ECO:0000259" key="2">
    <source>
        <dbReference type="Pfam" id="PF02397"/>
    </source>
</evidence>
<organism evidence="3 4">
    <name type="scientific">Flavobacterium saliperosum</name>
    <dbReference type="NCBI Taxonomy" id="329186"/>
    <lineage>
        <taxon>Bacteria</taxon>
        <taxon>Pseudomonadati</taxon>
        <taxon>Bacteroidota</taxon>
        <taxon>Flavobacteriia</taxon>
        <taxon>Flavobacteriales</taxon>
        <taxon>Flavobacteriaceae</taxon>
        <taxon>Flavobacterium</taxon>
    </lineage>
</organism>
<comment type="similarity">
    <text evidence="1">Belongs to the bacterial sugar transferase family.</text>
</comment>
<keyword evidence="3" id="KW-0808">Transferase</keyword>
<reference evidence="3 4" key="1">
    <citation type="submission" date="2016-10" db="EMBL/GenBank/DDBJ databases">
        <authorList>
            <person name="de Groot N.N."/>
        </authorList>
    </citation>
    <scope>NUCLEOTIDE SEQUENCE [LARGE SCALE GENOMIC DNA]</scope>
    <source>
        <strain evidence="3 4">CGMCC 1.3801</strain>
    </source>
</reference>
<sequence>MAKRLFDIVFSLSALVFFGWIILLSWLLAAFDTKTSGLFLQKRVGQSGKLFTIFKLRTIRKNKEGVASISKIGAFLRNSKLDELPQLLNVLLGDMSIVGPRPDIEGYYDCLEGEERKILELKPGLTSEASLKYFNEEQLLAVQDNPLEYNDLVLFPDKVRLNLQYYYERTFFGDLKIIAKTLFHKMF</sequence>
<dbReference type="Pfam" id="PF02397">
    <property type="entry name" value="Bac_transf"/>
    <property type="match status" value="1"/>
</dbReference>
<evidence type="ECO:0000313" key="3">
    <source>
        <dbReference type="EMBL" id="SCX09702.1"/>
    </source>
</evidence>
<gene>
    <name evidence="3" type="ORF">SAMN02927925_01431</name>
</gene>
<name>A0A1G4VP30_9FLAO</name>
<dbReference type="STRING" id="329186.SAMN02927925_01431"/>
<dbReference type="EMBL" id="FMTY01000003">
    <property type="protein sequence ID" value="SCX09702.1"/>
    <property type="molecule type" value="Genomic_DNA"/>
</dbReference>
<dbReference type="InterPro" id="IPR003362">
    <property type="entry name" value="Bact_transf"/>
</dbReference>
<protein>
    <submittedName>
        <fullName evidence="3">Sugar transferase involved in LPS biosynthesis (Colanic, teichoic acid)</fullName>
    </submittedName>
</protein>